<dbReference type="Pfam" id="PF04542">
    <property type="entry name" value="Sigma70_r2"/>
    <property type="match status" value="1"/>
</dbReference>
<feature type="domain" description="RNA polymerase sigma-70 region 2" evidence="7">
    <location>
        <begin position="33"/>
        <end position="86"/>
    </location>
</feature>
<dbReference type="Gene3D" id="1.10.1740.10">
    <property type="match status" value="1"/>
</dbReference>
<dbReference type="Proteomes" id="UP001165685">
    <property type="component" value="Unassembled WGS sequence"/>
</dbReference>
<keyword evidence="10" id="KW-1185">Reference proteome</keyword>
<sequence>MNDEELTALAGTAGRGDDRALERLIAETREDLARFIAHRVDPLWVEELTQETYVRAMTALPGFAGRSSVRTWLKSIARRAVADRYRWTAARPRTTVLPEDPAGSGLLADRGARFEEEIALGSLLADICPERRRAFVLTRVHGYSYAEAAEELGVPVGTVRSRVARARSDLIRAMAA</sequence>
<evidence type="ECO:0000313" key="9">
    <source>
        <dbReference type="EMBL" id="MDA2802951.1"/>
    </source>
</evidence>
<dbReference type="RefSeq" id="WP_270674864.1">
    <property type="nucleotide sequence ID" value="NZ_JAQFWP010000001.1"/>
</dbReference>
<evidence type="ECO:0000313" key="10">
    <source>
        <dbReference type="Proteomes" id="UP001165685"/>
    </source>
</evidence>
<name>A0ABT4TED7_9ACTN</name>
<dbReference type="InterPro" id="IPR014284">
    <property type="entry name" value="RNA_pol_sigma-70_dom"/>
</dbReference>
<dbReference type="PANTHER" id="PTHR43133">
    <property type="entry name" value="RNA POLYMERASE ECF-TYPE SIGMA FACTO"/>
    <property type="match status" value="1"/>
</dbReference>
<dbReference type="InterPro" id="IPR036388">
    <property type="entry name" value="WH-like_DNA-bd_sf"/>
</dbReference>
<dbReference type="InterPro" id="IPR007627">
    <property type="entry name" value="RNA_pol_sigma70_r2"/>
</dbReference>
<evidence type="ECO:0000256" key="2">
    <source>
        <dbReference type="ARBA" id="ARBA00023015"/>
    </source>
</evidence>
<dbReference type="InterPro" id="IPR000838">
    <property type="entry name" value="RNA_pol_sigma70_ECF_CS"/>
</dbReference>
<keyword evidence="5 6" id="KW-0804">Transcription</keyword>
<dbReference type="PANTHER" id="PTHR43133:SF61">
    <property type="entry name" value="ECF RNA POLYMERASE SIGMA FACTOR SIGC"/>
    <property type="match status" value="1"/>
</dbReference>
<comment type="similarity">
    <text evidence="1 6">Belongs to the sigma-70 factor family. ECF subfamily.</text>
</comment>
<protein>
    <recommendedName>
        <fullName evidence="6">RNA polymerase sigma factor</fullName>
    </recommendedName>
</protein>
<dbReference type="InterPro" id="IPR013324">
    <property type="entry name" value="RNA_pol_sigma_r3/r4-like"/>
</dbReference>
<dbReference type="InterPro" id="IPR013325">
    <property type="entry name" value="RNA_pol_sigma_r2"/>
</dbReference>
<dbReference type="PROSITE" id="PS01063">
    <property type="entry name" value="SIGMA70_ECF"/>
    <property type="match status" value="1"/>
</dbReference>
<keyword evidence="2 6" id="KW-0805">Transcription regulation</keyword>
<dbReference type="Pfam" id="PF08281">
    <property type="entry name" value="Sigma70_r4_2"/>
    <property type="match status" value="1"/>
</dbReference>
<evidence type="ECO:0000259" key="8">
    <source>
        <dbReference type="Pfam" id="PF08281"/>
    </source>
</evidence>
<dbReference type="NCBIfam" id="TIGR02937">
    <property type="entry name" value="sigma70-ECF"/>
    <property type="match status" value="1"/>
</dbReference>
<reference evidence="9" key="1">
    <citation type="submission" date="2023-01" db="EMBL/GenBank/DDBJ databases">
        <title>Draft genome sequence of Nocardiopsis sp. LSu2-4 isolated from halophytes.</title>
        <authorList>
            <person name="Duangmal K."/>
            <person name="Chantavorakit T."/>
        </authorList>
    </citation>
    <scope>NUCLEOTIDE SEQUENCE</scope>
    <source>
        <strain evidence="9">LSu2-4</strain>
    </source>
</reference>
<evidence type="ECO:0000256" key="1">
    <source>
        <dbReference type="ARBA" id="ARBA00010641"/>
    </source>
</evidence>
<proteinExistence type="inferred from homology"/>
<dbReference type="InterPro" id="IPR013249">
    <property type="entry name" value="RNA_pol_sigma70_r4_t2"/>
</dbReference>
<feature type="domain" description="RNA polymerase sigma factor 70 region 4 type 2" evidence="8">
    <location>
        <begin position="129"/>
        <end position="170"/>
    </location>
</feature>
<gene>
    <name evidence="9" type="ORF">O4U47_00375</name>
</gene>
<evidence type="ECO:0000259" key="7">
    <source>
        <dbReference type="Pfam" id="PF04542"/>
    </source>
</evidence>
<evidence type="ECO:0000256" key="4">
    <source>
        <dbReference type="ARBA" id="ARBA00023125"/>
    </source>
</evidence>
<accession>A0ABT4TED7</accession>
<keyword evidence="3 6" id="KW-0731">Sigma factor</keyword>
<keyword evidence="4 6" id="KW-0238">DNA-binding</keyword>
<organism evidence="9 10">
    <name type="scientific">Nocardiopsis suaedae</name>
    <dbReference type="NCBI Taxonomy" id="3018444"/>
    <lineage>
        <taxon>Bacteria</taxon>
        <taxon>Bacillati</taxon>
        <taxon>Actinomycetota</taxon>
        <taxon>Actinomycetes</taxon>
        <taxon>Streptosporangiales</taxon>
        <taxon>Nocardiopsidaceae</taxon>
        <taxon>Nocardiopsis</taxon>
    </lineage>
</organism>
<dbReference type="SUPFAM" id="SSF88659">
    <property type="entry name" value="Sigma3 and sigma4 domains of RNA polymerase sigma factors"/>
    <property type="match status" value="1"/>
</dbReference>
<dbReference type="InterPro" id="IPR039425">
    <property type="entry name" value="RNA_pol_sigma-70-like"/>
</dbReference>
<dbReference type="Gene3D" id="1.10.10.10">
    <property type="entry name" value="Winged helix-like DNA-binding domain superfamily/Winged helix DNA-binding domain"/>
    <property type="match status" value="1"/>
</dbReference>
<evidence type="ECO:0000256" key="3">
    <source>
        <dbReference type="ARBA" id="ARBA00023082"/>
    </source>
</evidence>
<dbReference type="EMBL" id="JAQFWP010000001">
    <property type="protein sequence ID" value="MDA2802951.1"/>
    <property type="molecule type" value="Genomic_DNA"/>
</dbReference>
<evidence type="ECO:0000256" key="6">
    <source>
        <dbReference type="RuleBase" id="RU000716"/>
    </source>
</evidence>
<comment type="caution">
    <text evidence="9">The sequence shown here is derived from an EMBL/GenBank/DDBJ whole genome shotgun (WGS) entry which is preliminary data.</text>
</comment>
<dbReference type="SUPFAM" id="SSF88946">
    <property type="entry name" value="Sigma2 domain of RNA polymerase sigma factors"/>
    <property type="match status" value="1"/>
</dbReference>
<evidence type="ECO:0000256" key="5">
    <source>
        <dbReference type="ARBA" id="ARBA00023163"/>
    </source>
</evidence>
<dbReference type="CDD" id="cd06171">
    <property type="entry name" value="Sigma70_r4"/>
    <property type="match status" value="1"/>
</dbReference>